<dbReference type="Pfam" id="PF00560">
    <property type="entry name" value="LRR_1"/>
    <property type="match status" value="1"/>
</dbReference>
<comment type="similarity">
    <text evidence="2">Belongs to the RLP family.</text>
</comment>
<protein>
    <submittedName>
        <fullName evidence="12">Uncharacterized protein</fullName>
    </submittedName>
</protein>
<keyword evidence="9" id="KW-0675">Receptor</keyword>
<reference evidence="12" key="1">
    <citation type="submission" date="2023-05" db="EMBL/GenBank/DDBJ databases">
        <title>Nepenthes gracilis genome sequencing.</title>
        <authorList>
            <person name="Fukushima K."/>
        </authorList>
    </citation>
    <scope>NUCLEOTIDE SEQUENCE</scope>
    <source>
        <strain evidence="12">SING2019-196</strain>
    </source>
</reference>
<keyword evidence="4" id="KW-0433">Leucine-rich repeat</keyword>
<dbReference type="InterPro" id="IPR032675">
    <property type="entry name" value="LRR_dom_sf"/>
</dbReference>
<dbReference type="PANTHER" id="PTHR27004:SF203">
    <property type="entry name" value="LEUCINE-RICH REPEAT-CONTAINING N-TERMINAL PLANT-TYPE DOMAIN-CONTAINING PROTEIN"/>
    <property type="match status" value="1"/>
</dbReference>
<sequence length="268" mass="29565">MMNSTENRGKLQYLGESYYKDSITLKVKGLNIKFVRILTLITTIDVSNNKLKGEILEVIGDLVSLQWLNLAHNNFIGRIPPSLASLRELESLDLSSNKLVGQIPDELASLTSLEFFNVSQNRLVRPIPQGQQFNTFENNSYLGNLGLCGNPLSKKCGDDEAPLQPAPRMVQDGSDSEIKGTFSWAIVGIGYGFGTIFGCKWFVDHSDRQYSWLLLMEMLIWSFAAAASIIFLMHGQLNGAEVGFSFLKLLCGFGASAVCWLPLVGGIC</sequence>
<evidence type="ECO:0000256" key="4">
    <source>
        <dbReference type="ARBA" id="ARBA00022614"/>
    </source>
</evidence>
<dbReference type="SUPFAM" id="SSF52058">
    <property type="entry name" value="L domain-like"/>
    <property type="match status" value="1"/>
</dbReference>
<keyword evidence="6" id="KW-0677">Repeat</keyword>
<dbReference type="InterPro" id="IPR025875">
    <property type="entry name" value="Leu-rich_rpt_4"/>
</dbReference>
<dbReference type="FunFam" id="3.80.10.10:FF:000111">
    <property type="entry name" value="LRR receptor-like serine/threonine-protein kinase ERECTA"/>
    <property type="match status" value="1"/>
</dbReference>
<evidence type="ECO:0000256" key="2">
    <source>
        <dbReference type="ARBA" id="ARBA00009592"/>
    </source>
</evidence>
<dbReference type="Gene3D" id="3.80.10.10">
    <property type="entry name" value="Ribonuclease Inhibitor"/>
    <property type="match status" value="1"/>
</dbReference>
<keyword evidence="13" id="KW-1185">Reference proteome</keyword>
<evidence type="ECO:0000256" key="11">
    <source>
        <dbReference type="SAM" id="Phobius"/>
    </source>
</evidence>
<keyword evidence="7 11" id="KW-1133">Transmembrane helix</keyword>
<evidence type="ECO:0000256" key="3">
    <source>
        <dbReference type="ARBA" id="ARBA00022475"/>
    </source>
</evidence>
<dbReference type="GO" id="GO:0005886">
    <property type="term" value="C:plasma membrane"/>
    <property type="evidence" value="ECO:0007669"/>
    <property type="project" value="UniProtKB-SubCell"/>
</dbReference>
<evidence type="ECO:0000256" key="8">
    <source>
        <dbReference type="ARBA" id="ARBA00023136"/>
    </source>
</evidence>
<name>A0AAD3TH35_NEPGR</name>
<evidence type="ECO:0000256" key="9">
    <source>
        <dbReference type="ARBA" id="ARBA00023170"/>
    </source>
</evidence>
<evidence type="ECO:0000313" key="13">
    <source>
        <dbReference type="Proteomes" id="UP001279734"/>
    </source>
</evidence>
<feature type="transmembrane region" description="Helical" evidence="11">
    <location>
        <begin position="182"/>
        <end position="203"/>
    </location>
</feature>
<keyword evidence="5 11" id="KW-0812">Transmembrane</keyword>
<keyword evidence="3" id="KW-1003">Cell membrane</keyword>
<evidence type="ECO:0000256" key="5">
    <source>
        <dbReference type="ARBA" id="ARBA00022692"/>
    </source>
</evidence>
<evidence type="ECO:0000256" key="10">
    <source>
        <dbReference type="ARBA" id="ARBA00023180"/>
    </source>
</evidence>
<dbReference type="Pfam" id="PF12799">
    <property type="entry name" value="LRR_4"/>
    <property type="match status" value="1"/>
</dbReference>
<feature type="transmembrane region" description="Helical" evidence="11">
    <location>
        <begin position="210"/>
        <end position="234"/>
    </location>
</feature>
<feature type="transmembrane region" description="Helical" evidence="11">
    <location>
        <begin position="246"/>
        <end position="267"/>
    </location>
</feature>
<evidence type="ECO:0000256" key="7">
    <source>
        <dbReference type="ARBA" id="ARBA00022989"/>
    </source>
</evidence>
<accession>A0AAD3TH35</accession>
<dbReference type="PRINTS" id="PR00019">
    <property type="entry name" value="LEURICHRPT"/>
</dbReference>
<comment type="subcellular location">
    <subcellularLocation>
        <location evidence="1">Cell membrane</location>
        <topology evidence="1">Single-pass type I membrane protein</topology>
    </subcellularLocation>
</comment>
<dbReference type="Proteomes" id="UP001279734">
    <property type="component" value="Unassembled WGS sequence"/>
</dbReference>
<keyword evidence="10" id="KW-0325">Glycoprotein</keyword>
<dbReference type="AlphaFoldDB" id="A0AAD3TH35"/>
<evidence type="ECO:0000256" key="6">
    <source>
        <dbReference type="ARBA" id="ARBA00022737"/>
    </source>
</evidence>
<dbReference type="InterPro" id="IPR001611">
    <property type="entry name" value="Leu-rich_rpt"/>
</dbReference>
<evidence type="ECO:0000313" key="12">
    <source>
        <dbReference type="EMBL" id="GMH28652.1"/>
    </source>
</evidence>
<dbReference type="PANTHER" id="PTHR27004">
    <property type="entry name" value="RECEPTOR-LIKE PROTEIN 12 ISOFORM X1"/>
    <property type="match status" value="1"/>
</dbReference>
<organism evidence="12 13">
    <name type="scientific">Nepenthes gracilis</name>
    <name type="common">Slender pitcher plant</name>
    <dbReference type="NCBI Taxonomy" id="150966"/>
    <lineage>
        <taxon>Eukaryota</taxon>
        <taxon>Viridiplantae</taxon>
        <taxon>Streptophyta</taxon>
        <taxon>Embryophyta</taxon>
        <taxon>Tracheophyta</taxon>
        <taxon>Spermatophyta</taxon>
        <taxon>Magnoliopsida</taxon>
        <taxon>eudicotyledons</taxon>
        <taxon>Gunneridae</taxon>
        <taxon>Pentapetalae</taxon>
        <taxon>Caryophyllales</taxon>
        <taxon>Nepenthaceae</taxon>
        <taxon>Nepenthes</taxon>
    </lineage>
</organism>
<comment type="caution">
    <text evidence="12">The sequence shown here is derived from an EMBL/GenBank/DDBJ whole genome shotgun (WGS) entry which is preliminary data.</text>
</comment>
<evidence type="ECO:0000256" key="1">
    <source>
        <dbReference type="ARBA" id="ARBA00004251"/>
    </source>
</evidence>
<dbReference type="EMBL" id="BSYO01000035">
    <property type="protein sequence ID" value="GMH28652.1"/>
    <property type="molecule type" value="Genomic_DNA"/>
</dbReference>
<keyword evidence="8 11" id="KW-0472">Membrane</keyword>
<gene>
    <name evidence="12" type="ORF">Nepgr_030495</name>
</gene>
<proteinExistence type="inferred from homology"/>